<gene>
    <name evidence="2" type="ORF">M972_111449</name>
</gene>
<protein>
    <submittedName>
        <fullName evidence="2">Alkaline shock family protein YloU</fullName>
    </submittedName>
</protein>
<accession>A0AB36TFT4</accession>
<evidence type="ECO:0000313" key="3">
    <source>
        <dbReference type="Proteomes" id="UP000223596"/>
    </source>
</evidence>
<evidence type="ECO:0000256" key="1">
    <source>
        <dbReference type="SAM" id="Phobius"/>
    </source>
</evidence>
<dbReference type="GeneID" id="35803966"/>
<dbReference type="EMBL" id="PDBW01000001">
    <property type="protein sequence ID" value="PFH02664.1"/>
    <property type="molecule type" value="Genomic_DNA"/>
</dbReference>
<keyword evidence="1" id="KW-0812">Transmembrane</keyword>
<proteinExistence type="predicted"/>
<dbReference type="Proteomes" id="UP000223596">
    <property type="component" value="Unassembled WGS sequence"/>
</dbReference>
<comment type="caution">
    <text evidence="2">The sequence shown here is derived from an EMBL/GenBank/DDBJ whole genome shotgun (WGS) entry which is preliminary data.</text>
</comment>
<dbReference type="NCBIfam" id="NF033218">
    <property type="entry name" value="anchor_AmaP"/>
    <property type="match status" value="1"/>
</dbReference>
<reference evidence="2 3" key="1">
    <citation type="submission" date="2017-09" db="EMBL/GenBank/DDBJ databases">
        <title>Evaluation of Pacific Biosciences Sequencing Technology to Finishing C. thermocellum Genome Sequences.</title>
        <authorList>
            <person name="Brown S."/>
        </authorList>
    </citation>
    <scope>NUCLEOTIDE SEQUENCE [LARGE SCALE GENOMIC DNA]</scope>
    <source>
        <strain evidence="2 3">AD2</strain>
    </source>
</reference>
<evidence type="ECO:0000313" key="2">
    <source>
        <dbReference type="EMBL" id="PFH02664.1"/>
    </source>
</evidence>
<dbReference type="RefSeq" id="WP_003518761.1">
    <property type="nucleotide sequence ID" value="NZ_CP013828.1"/>
</dbReference>
<keyword evidence="1" id="KW-0472">Membrane</keyword>
<organism evidence="2 3">
    <name type="scientific">Acetivibrio thermocellus AD2</name>
    <dbReference type="NCBI Taxonomy" id="1138384"/>
    <lineage>
        <taxon>Bacteria</taxon>
        <taxon>Bacillati</taxon>
        <taxon>Bacillota</taxon>
        <taxon>Clostridia</taxon>
        <taxon>Eubacteriales</taxon>
        <taxon>Oscillospiraceae</taxon>
        <taxon>Acetivibrio</taxon>
    </lineage>
</organism>
<keyword evidence="1" id="KW-1133">Transmembrane helix</keyword>
<feature type="transmembrane region" description="Helical" evidence="1">
    <location>
        <begin position="7"/>
        <end position="28"/>
    </location>
</feature>
<name>A0AB36TFT4_ACETH</name>
<sequence>MNIIFRSLLAFYAFCLTVISLITMIFTLRPEMLEGASGFLVTNVLSDRGFTVLLFIIELLFFGLSLMFLLSGVKSDKDKKYISKYNNLGETRISLNTIESIALAASRKLGGVKENKAYVKKQGDNVLIFIKTIVMPDINIPALLEDIQLKVKKSVEETTGIVVNEVKVSVENTYTGYRSRVE</sequence>
<feature type="transmembrane region" description="Helical" evidence="1">
    <location>
        <begin position="48"/>
        <end position="70"/>
    </location>
</feature>
<dbReference type="AlphaFoldDB" id="A0AB36TFT4"/>